<dbReference type="EMBL" id="AP024417">
    <property type="protein sequence ID" value="BCR85231.1"/>
    <property type="molecule type" value="Genomic_DNA"/>
</dbReference>
<proteinExistence type="predicted"/>
<reference evidence="1" key="2">
    <citation type="submission" date="2021-02" db="EMBL/GenBank/DDBJ databases">
        <title>Aspergillus chevalieri M1 genome sequence.</title>
        <authorList>
            <person name="Kadooka C."/>
            <person name="Mori K."/>
            <person name="Futagami T."/>
        </authorList>
    </citation>
    <scope>NUCLEOTIDE SEQUENCE</scope>
    <source>
        <strain evidence="1">M1</strain>
    </source>
</reference>
<dbReference type="RefSeq" id="XP_043133753.1">
    <property type="nucleotide sequence ID" value="XM_043285020.1"/>
</dbReference>
<evidence type="ECO:0000313" key="1">
    <source>
        <dbReference type="EMBL" id="BCR85231.1"/>
    </source>
</evidence>
<accession>A0A7R7VIA8</accession>
<evidence type="ECO:0000313" key="2">
    <source>
        <dbReference type="Proteomes" id="UP000637239"/>
    </source>
</evidence>
<reference evidence="1" key="1">
    <citation type="submission" date="2021-01" db="EMBL/GenBank/DDBJ databases">
        <authorList>
            <consortium name="Aspergillus chevalieri M1 genome sequencing consortium"/>
            <person name="Kazuki M."/>
            <person name="Futagami T."/>
        </authorList>
    </citation>
    <scope>NUCLEOTIDE SEQUENCE</scope>
    <source>
        <strain evidence="1">M1</strain>
    </source>
</reference>
<organism evidence="1 2">
    <name type="scientific">Aspergillus chevalieri</name>
    <name type="common">Eurotium chevalieri</name>
    <dbReference type="NCBI Taxonomy" id="182096"/>
    <lineage>
        <taxon>Eukaryota</taxon>
        <taxon>Fungi</taxon>
        <taxon>Dikarya</taxon>
        <taxon>Ascomycota</taxon>
        <taxon>Pezizomycotina</taxon>
        <taxon>Eurotiomycetes</taxon>
        <taxon>Eurotiomycetidae</taxon>
        <taxon>Eurotiales</taxon>
        <taxon>Aspergillaceae</taxon>
        <taxon>Aspergillus</taxon>
        <taxon>Aspergillus subgen. Aspergillus</taxon>
    </lineage>
</organism>
<dbReference type="KEGG" id="ache:ACHE_20689A"/>
<keyword evidence="2" id="KW-1185">Reference proteome</keyword>
<name>A0A7R7VIA8_ASPCH</name>
<sequence length="70" mass="7922">MPLLSLPNELLFRIAYLQTCRLLYSLANPLLFHHVQNRQVEAMMHAMGSGDHVHLKRLIEAGIPTELSGD</sequence>
<dbReference type="AlphaFoldDB" id="A0A7R7VIA8"/>
<protein>
    <submittedName>
        <fullName evidence="1">Uncharacterized protein</fullName>
    </submittedName>
</protein>
<gene>
    <name evidence="1" type="ORF">ACHE_20689A</name>
</gene>
<dbReference type="Proteomes" id="UP000637239">
    <property type="component" value="Chromosome 2"/>
</dbReference>
<dbReference type="GeneID" id="66979590"/>